<keyword evidence="2" id="KW-1185">Reference proteome</keyword>
<organism evidence="1 2">
    <name type="scientific">Phialocephala subalpina</name>
    <dbReference type="NCBI Taxonomy" id="576137"/>
    <lineage>
        <taxon>Eukaryota</taxon>
        <taxon>Fungi</taxon>
        <taxon>Dikarya</taxon>
        <taxon>Ascomycota</taxon>
        <taxon>Pezizomycotina</taxon>
        <taxon>Leotiomycetes</taxon>
        <taxon>Helotiales</taxon>
        <taxon>Mollisiaceae</taxon>
        <taxon>Phialocephala</taxon>
        <taxon>Phialocephala fortinii species complex</taxon>
    </lineage>
</organism>
<proteinExistence type="predicted"/>
<sequence length="382" mass="43800">MASTIEPDFDIEYAKHLAKGKLFEETFEKKRELAAHIEAIRIQELCVKSIEDEVLDLRKECHDKAAQVHKLQTVFANSHNGDEMALNQTIKALQLSQDVFTPSDNVMDCLVSEGSDTWTIRSATQQAKHWEAECKSRVEKTKTQSRPCRRCILLGEKEEEFKVEKATLADLNGLVDTFKDAANRAEQTWRVEWGRALQLEVTNVIAARQQERGRLEPLVSLGVRIRNRKLEWAKEEKLQDKEVIGLGDAASHYGAALADAMVSDMAPRKTPSLFERSYGVNKEFVLEHRSCKRLMDMLDWRGSIPEFTISSDSPSMERLTFDAHFKDFKNSAVYHWDTEKIEKHLNDNVGGQTTYNKLKESYTALLAEHKLNHAAKKEKHRR</sequence>
<gene>
    <name evidence="1" type="ORF">PAC_04682</name>
</gene>
<protein>
    <submittedName>
        <fullName evidence="1">Uncharacterized protein</fullName>
    </submittedName>
</protein>
<dbReference type="OrthoDB" id="3561643at2759"/>
<dbReference type="EMBL" id="FJOG01000005">
    <property type="protein sequence ID" value="CZR54798.1"/>
    <property type="molecule type" value="Genomic_DNA"/>
</dbReference>
<dbReference type="AlphaFoldDB" id="A0A1L7WPV1"/>
<accession>A0A1L7WPV1</accession>
<evidence type="ECO:0000313" key="2">
    <source>
        <dbReference type="Proteomes" id="UP000184330"/>
    </source>
</evidence>
<reference evidence="1 2" key="1">
    <citation type="submission" date="2016-03" db="EMBL/GenBank/DDBJ databases">
        <authorList>
            <person name="Ploux O."/>
        </authorList>
    </citation>
    <scope>NUCLEOTIDE SEQUENCE [LARGE SCALE GENOMIC DNA]</scope>
    <source>
        <strain evidence="1 2">UAMH 11012</strain>
    </source>
</reference>
<name>A0A1L7WPV1_9HELO</name>
<evidence type="ECO:0000313" key="1">
    <source>
        <dbReference type="EMBL" id="CZR54798.1"/>
    </source>
</evidence>
<dbReference type="Proteomes" id="UP000184330">
    <property type="component" value="Unassembled WGS sequence"/>
</dbReference>